<dbReference type="EMBL" id="JAFCMP010000047">
    <property type="protein sequence ID" value="KAG5189592.1"/>
    <property type="molecule type" value="Genomic_DNA"/>
</dbReference>
<keyword evidence="2" id="KW-1185">Reference proteome</keyword>
<evidence type="ECO:0000313" key="1">
    <source>
        <dbReference type="EMBL" id="KAG5189592.1"/>
    </source>
</evidence>
<reference evidence="1" key="1">
    <citation type="submission" date="2021-02" db="EMBL/GenBank/DDBJ databases">
        <title>First Annotated Genome of the Yellow-green Alga Tribonema minus.</title>
        <authorList>
            <person name="Mahan K.M."/>
        </authorList>
    </citation>
    <scope>NUCLEOTIDE SEQUENCE</scope>
    <source>
        <strain evidence="1">UTEX B ZZ1240</strain>
    </source>
</reference>
<sequence length="429" mass="46134">MSAAAWLNPDLDDVGGVALKWNFRGLHRTVKAALESLVPRLDAACELDEVEALNKEIEWRRQLLEACEPCVDVYPREADVIMSEVCEEPHSWRFYSCYLAYHGITTWQHLKVLHGGSATLADLPEGLVTCLLDKIQELERDFAEGPANWLFDHVPELDHDFGDIFYEVCEQPQSWRFYSCYLAYHGVTTWQDLKVLHRGSAILAGLPEGLVTCLLEKVQELERDFAEDLAALAPSRQLQPASEARPSTQSATHNVCEVPAAAAAAMLQCMAAALQLMGDTVRAACNTAAGACAGCTRTDHAHGFPCDERAMHAALASGDAAAVRLLLFDVGSDAWDGSACVAAAAAGDLTSLALLHATCRATGGGHDEDVCVAAAAGGYSDAMRWARGEGCAWDACVCAEARTNGHLGVLKWAVAEGCPCGEADLRCLS</sequence>
<organism evidence="1 2">
    <name type="scientific">Tribonema minus</name>
    <dbReference type="NCBI Taxonomy" id="303371"/>
    <lineage>
        <taxon>Eukaryota</taxon>
        <taxon>Sar</taxon>
        <taxon>Stramenopiles</taxon>
        <taxon>Ochrophyta</taxon>
        <taxon>PX clade</taxon>
        <taxon>Xanthophyceae</taxon>
        <taxon>Tribonematales</taxon>
        <taxon>Tribonemataceae</taxon>
        <taxon>Tribonema</taxon>
    </lineage>
</organism>
<protein>
    <submittedName>
        <fullName evidence="1">Uncharacterized protein</fullName>
    </submittedName>
</protein>
<accession>A0A835ZCE3</accession>
<dbReference type="AlphaFoldDB" id="A0A835ZCE3"/>
<evidence type="ECO:0000313" key="2">
    <source>
        <dbReference type="Proteomes" id="UP000664859"/>
    </source>
</evidence>
<gene>
    <name evidence="1" type="ORF">JKP88DRAFT_267206</name>
</gene>
<proteinExistence type="predicted"/>
<comment type="caution">
    <text evidence="1">The sequence shown here is derived from an EMBL/GenBank/DDBJ whole genome shotgun (WGS) entry which is preliminary data.</text>
</comment>
<dbReference type="Proteomes" id="UP000664859">
    <property type="component" value="Unassembled WGS sequence"/>
</dbReference>
<name>A0A835ZCE3_9STRA</name>